<dbReference type="STRING" id="436010.A0A166LUI5"/>
<proteinExistence type="predicted"/>
<dbReference type="InterPro" id="IPR051058">
    <property type="entry name" value="GDSL_Est/Lipase"/>
</dbReference>
<evidence type="ECO:0000313" key="3">
    <source>
        <dbReference type="Proteomes" id="UP000076532"/>
    </source>
</evidence>
<evidence type="ECO:0000313" key="2">
    <source>
        <dbReference type="EMBL" id="KZP23330.1"/>
    </source>
</evidence>
<dbReference type="SUPFAM" id="SSF52266">
    <property type="entry name" value="SGNH hydrolase"/>
    <property type="match status" value="1"/>
</dbReference>
<dbReference type="InterPro" id="IPR001087">
    <property type="entry name" value="GDSL"/>
</dbReference>
<protein>
    <submittedName>
        <fullName evidence="2">Carbohydrate esterase family 16 protein</fullName>
    </submittedName>
</protein>
<keyword evidence="3" id="KW-1185">Reference proteome</keyword>
<dbReference type="Gene3D" id="3.40.50.1110">
    <property type="entry name" value="SGNH hydrolase"/>
    <property type="match status" value="1"/>
</dbReference>
<reference evidence="2 3" key="1">
    <citation type="journal article" date="2016" name="Mol. Biol. Evol.">
        <title>Comparative Genomics of Early-Diverging Mushroom-Forming Fungi Provides Insights into the Origins of Lignocellulose Decay Capabilities.</title>
        <authorList>
            <person name="Nagy L.G."/>
            <person name="Riley R."/>
            <person name="Tritt A."/>
            <person name="Adam C."/>
            <person name="Daum C."/>
            <person name="Floudas D."/>
            <person name="Sun H."/>
            <person name="Yadav J.S."/>
            <person name="Pangilinan J."/>
            <person name="Larsson K.H."/>
            <person name="Matsuura K."/>
            <person name="Barry K."/>
            <person name="Labutti K."/>
            <person name="Kuo R."/>
            <person name="Ohm R.A."/>
            <person name="Bhattacharya S.S."/>
            <person name="Shirouzu T."/>
            <person name="Yoshinaga Y."/>
            <person name="Martin F.M."/>
            <person name="Grigoriev I.V."/>
            <person name="Hibbett D.S."/>
        </authorList>
    </citation>
    <scope>NUCLEOTIDE SEQUENCE [LARGE SCALE GENOMIC DNA]</scope>
    <source>
        <strain evidence="2 3">CBS 109695</strain>
    </source>
</reference>
<sequence>MFTSFVEASAQGLKRLDHLGHRWLWSLPDAFRVQCCSVKVGTIPGAYAEVKSAGCKDAKSGVTVLPEMFTGKSQDARYIRVYQGISPLVSFCNTTIKMSPYISPEGVESGVISLASKWRGFGATKNLVIFGASYCDIGYSRSMHPDKDNPMGVEFPGTTYAEEGTPNWVGHLITPPLNKGKERLVYCNAIGGARADGVKWQVLNRFLPNAGTKPKWAPWSADDTLFCTWVGINDCACGGDFNDSMLLIFEAQQELYDAGARNFMLVDVPPMECCPRAVDKNDTHESSLIQKSWNTLLAKNVHSFASSHKDVTALIFSSHATFTRVLDDPTAHGFQEEDVDKEAGAIWVDSMHPTTKMHEIIANDIAALLESVPPAGGSASADS</sequence>
<evidence type="ECO:0000256" key="1">
    <source>
        <dbReference type="ARBA" id="ARBA00022801"/>
    </source>
</evidence>
<dbReference type="Proteomes" id="UP000076532">
    <property type="component" value="Unassembled WGS sequence"/>
</dbReference>
<dbReference type="GO" id="GO:0016788">
    <property type="term" value="F:hydrolase activity, acting on ester bonds"/>
    <property type="evidence" value="ECO:0007669"/>
    <property type="project" value="InterPro"/>
</dbReference>
<dbReference type="InterPro" id="IPR036514">
    <property type="entry name" value="SGNH_hydro_sf"/>
</dbReference>
<dbReference type="PANTHER" id="PTHR45648:SF22">
    <property type="entry name" value="GDSL LIPASE_ACYLHYDROLASE FAMILY PROTEIN (AFU_ORTHOLOGUE AFUA_4G14700)"/>
    <property type="match status" value="1"/>
</dbReference>
<dbReference type="OrthoDB" id="1600564at2759"/>
<gene>
    <name evidence="2" type="ORF">FIBSPDRAFT_930643</name>
</gene>
<dbReference type="AlphaFoldDB" id="A0A166LUI5"/>
<accession>A0A166LUI5</accession>
<dbReference type="Pfam" id="PF00657">
    <property type="entry name" value="Lipase_GDSL"/>
    <property type="match status" value="1"/>
</dbReference>
<dbReference type="PANTHER" id="PTHR45648">
    <property type="entry name" value="GDSL LIPASE/ACYLHYDROLASE FAMILY PROTEIN (AFU_ORTHOLOGUE AFUA_4G14700)"/>
    <property type="match status" value="1"/>
</dbReference>
<name>A0A166LUI5_9AGAM</name>
<dbReference type="EMBL" id="KV417533">
    <property type="protein sequence ID" value="KZP23330.1"/>
    <property type="molecule type" value="Genomic_DNA"/>
</dbReference>
<keyword evidence="1" id="KW-0378">Hydrolase</keyword>
<organism evidence="2 3">
    <name type="scientific">Athelia psychrophila</name>
    <dbReference type="NCBI Taxonomy" id="1759441"/>
    <lineage>
        <taxon>Eukaryota</taxon>
        <taxon>Fungi</taxon>
        <taxon>Dikarya</taxon>
        <taxon>Basidiomycota</taxon>
        <taxon>Agaricomycotina</taxon>
        <taxon>Agaricomycetes</taxon>
        <taxon>Agaricomycetidae</taxon>
        <taxon>Atheliales</taxon>
        <taxon>Atheliaceae</taxon>
        <taxon>Athelia</taxon>
    </lineage>
</organism>